<comment type="subcellular location">
    <subcellularLocation>
        <location evidence="1">Nucleus</location>
    </subcellularLocation>
</comment>
<dbReference type="EMBL" id="OB684759">
    <property type="protein sequence ID" value="CAD7237100.1"/>
    <property type="molecule type" value="Genomic_DNA"/>
</dbReference>
<dbReference type="Pfam" id="PF13912">
    <property type="entry name" value="zf-C2H2_6"/>
    <property type="match status" value="1"/>
</dbReference>
<dbReference type="PROSITE" id="PS00028">
    <property type="entry name" value="ZINC_FINGER_C2H2_1"/>
    <property type="match status" value="4"/>
</dbReference>
<sequence>VVCDICGKGFPKYSLPKHRESHLPKIIPCPQCDLLFRTEAHLEKHRRRDHESGAKILCPVCGKESKSQHNLTRHMWTHQDGRYPCNQCPKRYGAKYLLNRHLRIHAGDRRYSCPHCPKAYFQPNVLEAHMNNVHLKVRPFTCPHCPKSYPSSGARFLHIQLKHKSLTVAPSAAAAEREVSH</sequence>
<keyword evidence="3" id="KW-0677">Repeat</keyword>
<evidence type="ECO:0000256" key="4">
    <source>
        <dbReference type="ARBA" id="ARBA00022771"/>
    </source>
</evidence>
<keyword evidence="2" id="KW-0479">Metal-binding</keyword>
<evidence type="ECO:0000256" key="7">
    <source>
        <dbReference type="ARBA" id="ARBA00037948"/>
    </source>
</evidence>
<evidence type="ECO:0000256" key="5">
    <source>
        <dbReference type="ARBA" id="ARBA00022833"/>
    </source>
</evidence>
<dbReference type="GO" id="GO:0005634">
    <property type="term" value="C:nucleus"/>
    <property type="evidence" value="ECO:0007669"/>
    <property type="project" value="UniProtKB-SubCell"/>
</dbReference>
<reference evidence="8" key="1">
    <citation type="submission" date="2020-11" db="EMBL/GenBank/DDBJ databases">
        <authorList>
            <person name="Tran Van P."/>
        </authorList>
    </citation>
    <scope>NUCLEOTIDE SEQUENCE</scope>
</reference>
<dbReference type="OrthoDB" id="6077919at2759"/>
<dbReference type="PANTHER" id="PTHR24388">
    <property type="entry name" value="ZINC FINGER PROTEIN"/>
    <property type="match status" value="1"/>
</dbReference>
<dbReference type="InterPro" id="IPR036236">
    <property type="entry name" value="Znf_C2H2_sf"/>
</dbReference>
<protein>
    <submittedName>
        <fullName evidence="8">Uncharacterized protein</fullName>
    </submittedName>
</protein>
<dbReference type="SMART" id="SM00355">
    <property type="entry name" value="ZnF_C2H2"/>
    <property type="match status" value="6"/>
</dbReference>
<dbReference type="Gene3D" id="3.30.160.60">
    <property type="entry name" value="Classic Zinc Finger"/>
    <property type="match status" value="4"/>
</dbReference>
<dbReference type="Pfam" id="PF00096">
    <property type="entry name" value="zf-C2H2"/>
    <property type="match status" value="5"/>
</dbReference>
<dbReference type="GO" id="GO:0008270">
    <property type="term" value="F:zinc ion binding"/>
    <property type="evidence" value="ECO:0007669"/>
    <property type="project" value="UniProtKB-KW"/>
</dbReference>
<keyword evidence="6" id="KW-0539">Nucleus</keyword>
<dbReference type="InterPro" id="IPR013087">
    <property type="entry name" value="Znf_C2H2_type"/>
</dbReference>
<organism evidence="8">
    <name type="scientific">Cyprideis torosa</name>
    <dbReference type="NCBI Taxonomy" id="163714"/>
    <lineage>
        <taxon>Eukaryota</taxon>
        <taxon>Metazoa</taxon>
        <taxon>Ecdysozoa</taxon>
        <taxon>Arthropoda</taxon>
        <taxon>Crustacea</taxon>
        <taxon>Oligostraca</taxon>
        <taxon>Ostracoda</taxon>
        <taxon>Podocopa</taxon>
        <taxon>Podocopida</taxon>
        <taxon>Cytherocopina</taxon>
        <taxon>Cytheroidea</taxon>
        <taxon>Cytherideidae</taxon>
        <taxon>Cyprideis</taxon>
    </lineage>
</organism>
<evidence type="ECO:0000256" key="1">
    <source>
        <dbReference type="ARBA" id="ARBA00004123"/>
    </source>
</evidence>
<evidence type="ECO:0000313" key="8">
    <source>
        <dbReference type="EMBL" id="CAD7237100.1"/>
    </source>
</evidence>
<dbReference type="FunFam" id="3.30.160.60:FF:000446">
    <property type="entry name" value="Zinc finger protein"/>
    <property type="match status" value="1"/>
</dbReference>
<dbReference type="SUPFAM" id="SSF57667">
    <property type="entry name" value="beta-beta-alpha zinc fingers"/>
    <property type="match status" value="2"/>
</dbReference>
<dbReference type="GO" id="GO:0000978">
    <property type="term" value="F:RNA polymerase II cis-regulatory region sequence-specific DNA binding"/>
    <property type="evidence" value="ECO:0007669"/>
    <property type="project" value="TreeGrafter"/>
</dbReference>
<evidence type="ECO:0000256" key="6">
    <source>
        <dbReference type="ARBA" id="ARBA00023242"/>
    </source>
</evidence>
<dbReference type="PROSITE" id="PS50157">
    <property type="entry name" value="ZINC_FINGER_C2H2_2"/>
    <property type="match status" value="4"/>
</dbReference>
<keyword evidence="5" id="KW-0862">Zinc</keyword>
<keyword evidence="4" id="KW-0863">Zinc-finger</keyword>
<dbReference type="PANTHER" id="PTHR24388:SF54">
    <property type="entry name" value="PROTEIN ESCARGOT"/>
    <property type="match status" value="1"/>
</dbReference>
<proteinExistence type="inferred from homology"/>
<accession>A0A7R8WTS2</accession>
<feature type="non-terminal residue" evidence="8">
    <location>
        <position position="1"/>
    </location>
</feature>
<dbReference type="GO" id="GO:0000981">
    <property type="term" value="F:DNA-binding transcription factor activity, RNA polymerase II-specific"/>
    <property type="evidence" value="ECO:0007669"/>
    <property type="project" value="TreeGrafter"/>
</dbReference>
<dbReference type="InterPro" id="IPR050527">
    <property type="entry name" value="Snail/Krueppel_Znf"/>
</dbReference>
<evidence type="ECO:0000256" key="2">
    <source>
        <dbReference type="ARBA" id="ARBA00022723"/>
    </source>
</evidence>
<gene>
    <name evidence="8" type="ORF">CTOB1V02_LOCUS14915</name>
</gene>
<comment type="similarity">
    <text evidence="7">Belongs to the snail C2H2-type zinc-finger protein family.</text>
</comment>
<name>A0A7R8WTS2_9CRUS</name>
<dbReference type="AlphaFoldDB" id="A0A7R8WTS2"/>
<evidence type="ECO:0000256" key="3">
    <source>
        <dbReference type="ARBA" id="ARBA00022737"/>
    </source>
</evidence>